<feature type="region of interest" description="Disordered" evidence="2">
    <location>
        <begin position="1"/>
        <end position="33"/>
    </location>
</feature>
<dbReference type="GO" id="GO:0034993">
    <property type="term" value="C:meiotic nuclear membrane microtubule tethering complex"/>
    <property type="evidence" value="ECO:0007669"/>
    <property type="project" value="InterPro"/>
</dbReference>
<dbReference type="GO" id="GO:0005509">
    <property type="term" value="F:calcium ion binding"/>
    <property type="evidence" value="ECO:0007669"/>
    <property type="project" value="InterPro"/>
</dbReference>
<evidence type="ECO:0000256" key="1">
    <source>
        <dbReference type="SAM" id="Coils"/>
    </source>
</evidence>
<evidence type="ECO:0000256" key="2">
    <source>
        <dbReference type="SAM" id="MobiDB-lite"/>
    </source>
</evidence>
<dbReference type="InterPro" id="IPR011992">
    <property type="entry name" value="EF-hand-dom_pair"/>
</dbReference>
<dbReference type="AGR" id="Xenbase:XB-GENE-22064061"/>
<reference evidence="5" key="1">
    <citation type="submission" date="2025-08" db="UniProtKB">
        <authorList>
            <consortium name="RefSeq"/>
        </authorList>
    </citation>
    <scope>IDENTIFICATION</scope>
    <source>
        <strain evidence="5">Nigerian</strain>
        <tissue evidence="5">Liver and blood</tissue>
    </source>
</reference>
<protein>
    <submittedName>
        <fullName evidence="5">Lymphoid-restricted membrane protein isoform X2</fullName>
    </submittedName>
</protein>
<proteinExistence type="predicted"/>
<organism evidence="4 5">
    <name type="scientific">Xenopus tropicalis</name>
    <name type="common">Western clawed frog</name>
    <name type="synonym">Silurana tropicalis</name>
    <dbReference type="NCBI Taxonomy" id="8364"/>
    <lineage>
        <taxon>Eukaryota</taxon>
        <taxon>Metazoa</taxon>
        <taxon>Chordata</taxon>
        <taxon>Craniata</taxon>
        <taxon>Vertebrata</taxon>
        <taxon>Euteleostomi</taxon>
        <taxon>Amphibia</taxon>
        <taxon>Batrachia</taxon>
        <taxon>Anura</taxon>
        <taxon>Pipoidea</taxon>
        <taxon>Pipidae</taxon>
        <taxon>Xenopodinae</taxon>
        <taxon>Xenopus</taxon>
        <taxon>Silurana</taxon>
    </lineage>
</organism>
<dbReference type="Pfam" id="PF14662">
    <property type="entry name" value="KASH_CCD"/>
    <property type="match status" value="1"/>
</dbReference>
<dbReference type="GeneID" id="100495072"/>
<name>A0A8J1JUP0_XENTR</name>
<dbReference type="SUPFAM" id="SSF47473">
    <property type="entry name" value="EF-hand"/>
    <property type="match status" value="1"/>
</dbReference>
<dbReference type="RefSeq" id="XP_031761597.1">
    <property type="nucleotide sequence ID" value="XM_031905737.1"/>
</dbReference>
<keyword evidence="1" id="KW-0175">Coiled coil</keyword>
<evidence type="ECO:0000259" key="3">
    <source>
        <dbReference type="PROSITE" id="PS50222"/>
    </source>
</evidence>
<dbReference type="InterPro" id="IPR028168">
    <property type="entry name" value="KASH5_CC"/>
</dbReference>
<dbReference type="InterPro" id="IPR039508">
    <property type="entry name" value="KASH5_EF-hand-like_dom"/>
</dbReference>
<feature type="domain" description="EF-hand" evidence="3">
    <location>
        <begin position="37"/>
        <end position="72"/>
    </location>
</feature>
<dbReference type="AlphaFoldDB" id="A0A8J1JUP0"/>
<dbReference type="Xenbase" id="XB-GENE-22064061">
    <property type="gene designation" value="kash5l"/>
</dbReference>
<gene>
    <name evidence="6" type="primary">kash5l</name>
    <name evidence="5" type="synonym">ccdc155l</name>
</gene>
<dbReference type="GO" id="GO:0034397">
    <property type="term" value="P:telomere localization"/>
    <property type="evidence" value="ECO:0007669"/>
    <property type="project" value="InterPro"/>
</dbReference>
<dbReference type="PANTHER" id="PTHR47300">
    <property type="entry name" value="PROTEIN KASH5"/>
    <property type="match status" value="1"/>
</dbReference>
<evidence type="ECO:0000313" key="4">
    <source>
        <dbReference type="Proteomes" id="UP000008143"/>
    </source>
</evidence>
<sequence>MYKLQGTCWNPESEEGQLSDSKNATQGCLNGVPNSTSEEQLLDTAFEACDTEGRGEVTVFQIIDYLKSVTDQPCDGDRLQHLCKMLDPEEQGRSLDLPTFRKVMSEWIASCCSDSDITETVENIKSEKGSSLPCGVLEREAEHEGYGGDVNKFMGEHADFISKIRDLSFANKKLMDQKMKLQKSLETADETNSHLLEEISEVKSKLKISQQAVNHSRSLSNELEDLKAYTKTLEDKIAAFGSQKEELEKDNLSLCNQRQMLQEEMYNLLIDKENLKGNIDSLSAEKDNMGLQICEYESLISQKEMLLEEEKVKSQQLRSIVDEHRLQVQVLQREKRLLHEQLLQPNKENMPLNQSVSVKQLPLPVQSVHRELEEIQEKIRVKSELLSPICGIPQASGSNVLCPIQDTDMTSDDAWAVTELLLVQLKQGTEALIRSVHEMTSSDQSVSYLYEQSGHFLLELNYLLELKNVWERQWGRLGRAVQLYTGKEAKEPDSEELPATEWLCTDTLHTSIVPCIQLQNKSSLWLTLILLGTLMFCPAWAGEHIWTVLKAEIWPHLDLHYHSPPPV</sequence>
<evidence type="ECO:0000313" key="5">
    <source>
        <dbReference type="RefSeq" id="XP_031761597.1"/>
    </source>
</evidence>
<dbReference type="CTD" id="100495072"/>
<dbReference type="InterPro" id="IPR028170">
    <property type="entry name" value="KASH5"/>
</dbReference>
<dbReference type="Pfam" id="PF14658">
    <property type="entry name" value="EF-hand_9"/>
    <property type="match status" value="1"/>
</dbReference>
<feature type="coiled-coil region" evidence="1">
    <location>
        <begin position="171"/>
        <end position="341"/>
    </location>
</feature>
<accession>A0A8J1JUP0</accession>
<dbReference type="PANTHER" id="PTHR47300:SF1">
    <property type="entry name" value="PROTEIN KASH5"/>
    <property type="match status" value="1"/>
</dbReference>
<feature type="compositionally biased region" description="Polar residues" evidence="2">
    <location>
        <begin position="18"/>
        <end position="33"/>
    </location>
</feature>
<dbReference type="Proteomes" id="UP000008143">
    <property type="component" value="Chromosome 7"/>
</dbReference>
<keyword evidence="4" id="KW-1185">Reference proteome</keyword>
<dbReference type="InterPro" id="IPR002048">
    <property type="entry name" value="EF_hand_dom"/>
</dbReference>
<dbReference type="PROSITE" id="PS50222">
    <property type="entry name" value="EF_HAND_2"/>
    <property type="match status" value="1"/>
</dbReference>
<evidence type="ECO:0000313" key="6">
    <source>
        <dbReference type="Xenbase" id="XB-GENE-22064061"/>
    </source>
</evidence>